<dbReference type="Pfam" id="PF14257">
    <property type="entry name" value="DUF4349"/>
    <property type="match status" value="1"/>
</dbReference>
<gene>
    <name evidence="5" type="ORF">ASZ90_019389</name>
</gene>
<feature type="domain" description="DUF4349" evidence="4">
    <location>
        <begin position="83"/>
        <end position="292"/>
    </location>
</feature>
<keyword evidence="1" id="KW-0175">Coiled coil</keyword>
<name>A0A0W8E3T2_9ZZZZ</name>
<evidence type="ECO:0000256" key="2">
    <source>
        <dbReference type="SAM" id="MobiDB-lite"/>
    </source>
</evidence>
<dbReference type="InterPro" id="IPR025645">
    <property type="entry name" value="DUF4349"/>
</dbReference>
<dbReference type="PROSITE" id="PS51257">
    <property type="entry name" value="PROKAR_LIPOPROTEIN"/>
    <property type="match status" value="1"/>
</dbReference>
<organism evidence="5">
    <name type="scientific">hydrocarbon metagenome</name>
    <dbReference type="NCBI Taxonomy" id="938273"/>
    <lineage>
        <taxon>unclassified sequences</taxon>
        <taxon>metagenomes</taxon>
        <taxon>ecological metagenomes</taxon>
    </lineage>
</organism>
<evidence type="ECO:0000256" key="1">
    <source>
        <dbReference type="SAM" id="Coils"/>
    </source>
</evidence>
<evidence type="ECO:0000313" key="5">
    <source>
        <dbReference type="EMBL" id="KUG03290.1"/>
    </source>
</evidence>
<feature type="region of interest" description="Disordered" evidence="2">
    <location>
        <begin position="44"/>
        <end position="65"/>
    </location>
</feature>
<evidence type="ECO:0000256" key="3">
    <source>
        <dbReference type="SAM" id="Phobius"/>
    </source>
</evidence>
<comment type="caution">
    <text evidence="5">The sequence shown here is derived from an EMBL/GenBank/DDBJ whole genome shotgun (WGS) entry which is preliminary data.</text>
</comment>
<feature type="transmembrane region" description="Helical" evidence="3">
    <location>
        <begin position="267"/>
        <end position="295"/>
    </location>
</feature>
<dbReference type="EMBL" id="LNQE01001888">
    <property type="protein sequence ID" value="KUG03290.1"/>
    <property type="molecule type" value="Genomic_DNA"/>
</dbReference>
<keyword evidence="5" id="KW-0449">Lipoprotein</keyword>
<keyword evidence="3" id="KW-1133">Transmembrane helix</keyword>
<dbReference type="AlphaFoldDB" id="A0A0W8E3T2"/>
<accession>A0A0W8E3T2</accession>
<keyword evidence="3" id="KW-0812">Transmembrane</keyword>
<proteinExistence type="predicted"/>
<keyword evidence="3" id="KW-0472">Membrane</keyword>
<sequence>MDYLHRDNKKGIAVLALLIFLLLFSTSITGCAKSAYLETRQSDTANQVSPGYSGSSDSNIDGESAKSSLDYDKMAQAVPAQERKVIQNAVMALVVRDVSQIMDDIITIGQDNQGYTVSSNLSRGDDWVRGEVNLKVPSARLNSVMDEIAALGEIKDKNISTQDVSEEYYDSQARLTVLKKKEERLLALIDQAKTIEEIISVENELTRARSDIEVLQGRLNYLENSTSYSSISVSLSQTTAEKLEVPEGILGKAVQGFIDSANGVASFLSGFFIFLIAFIPWAILITLVILVLRALKRKYNWGFKRHKKPAAVPSVTEELNKRE</sequence>
<feature type="coiled-coil region" evidence="1">
    <location>
        <begin position="178"/>
        <end position="218"/>
    </location>
</feature>
<reference evidence="5" key="1">
    <citation type="journal article" date="2015" name="Proc. Natl. Acad. Sci. U.S.A.">
        <title>Networks of energetic and metabolic interactions define dynamics in microbial communities.</title>
        <authorList>
            <person name="Embree M."/>
            <person name="Liu J.K."/>
            <person name="Al-Bassam M.M."/>
            <person name="Zengler K."/>
        </authorList>
    </citation>
    <scope>NUCLEOTIDE SEQUENCE</scope>
</reference>
<evidence type="ECO:0000259" key="4">
    <source>
        <dbReference type="Pfam" id="PF14257"/>
    </source>
</evidence>
<protein>
    <submittedName>
        <fullName evidence="5">Putative lipoprotein</fullName>
    </submittedName>
</protein>